<gene>
    <name evidence="11" type="primary">LOC104594106</name>
</gene>
<reference evidence="11" key="1">
    <citation type="submission" date="2025-08" db="UniProtKB">
        <authorList>
            <consortium name="RefSeq"/>
        </authorList>
    </citation>
    <scope>IDENTIFICATION</scope>
</reference>
<dbReference type="Gene3D" id="1.20.58.150">
    <property type="entry name" value="ANTH domain"/>
    <property type="match status" value="1"/>
</dbReference>
<keyword evidence="7" id="KW-0168">Coated pit</keyword>
<dbReference type="InterPro" id="IPR014712">
    <property type="entry name" value="ANTH_dom_sf"/>
</dbReference>
<name>A0A1U7ZFP5_NELNU</name>
<dbReference type="FunFam" id="1.20.58.150:FF:000005">
    <property type="entry name" value="putative clathrin assembly protein At2g25430"/>
    <property type="match status" value="1"/>
</dbReference>
<feature type="compositionally biased region" description="Polar residues" evidence="9">
    <location>
        <begin position="367"/>
        <end position="390"/>
    </location>
</feature>
<dbReference type="GO" id="GO:0030136">
    <property type="term" value="C:clathrin-coated vesicle"/>
    <property type="evidence" value="ECO:0000318"/>
    <property type="project" value="GO_Central"/>
</dbReference>
<dbReference type="AlphaFoldDB" id="A0A1U7ZFP5"/>
<dbReference type="GeneID" id="104594106"/>
<organism evidence="10 11">
    <name type="scientific">Nelumbo nucifera</name>
    <name type="common">Sacred lotus</name>
    <dbReference type="NCBI Taxonomy" id="4432"/>
    <lineage>
        <taxon>Eukaryota</taxon>
        <taxon>Viridiplantae</taxon>
        <taxon>Streptophyta</taxon>
        <taxon>Embryophyta</taxon>
        <taxon>Tracheophyta</taxon>
        <taxon>Spermatophyta</taxon>
        <taxon>Magnoliopsida</taxon>
        <taxon>Proteales</taxon>
        <taxon>Nelumbonaceae</taxon>
        <taxon>Nelumbo</taxon>
    </lineage>
</organism>
<evidence type="ECO:0000256" key="8">
    <source>
        <dbReference type="ARBA" id="ARBA00023329"/>
    </source>
</evidence>
<dbReference type="Gene3D" id="1.25.40.90">
    <property type="match status" value="1"/>
</dbReference>
<dbReference type="InterPro" id="IPR013809">
    <property type="entry name" value="ENTH"/>
</dbReference>
<evidence type="ECO:0000256" key="7">
    <source>
        <dbReference type="ARBA" id="ARBA00023176"/>
    </source>
</evidence>
<dbReference type="InterPro" id="IPR008942">
    <property type="entry name" value="ENTH_VHS"/>
</dbReference>
<sequence>MPSKIRKAIGVMKDHTSLSLAKVSYNNSYNLDIAVLKATTHEEVPVEERYVNEVVMLTSTSDLHAAGCVQAIAKRIGRTRNWVVAVKSLTLVLRIFQEGDPHFPREVLHAMKRGSKILNLSSFRDGSYSSPMDYSAFVRTFALYLDERLDCFLTGKFHRRAANKHRDQHNRSRRLHDPISNMMPPVLIDNISCWQRLLDRVIATRPTGAAKHNRLVHIALHSVVRESFDLYRDISDSLALLLDRFFHLKYQVCVDAFQTCIRASKQFKELSDFYDLCKSIGVGRTSEYPSVQKVSDELIDTLREFLKDHASFRRPPNMLLPASTVVNTSNCERLLPEASRLSDGETSEHPARVSEERSLETEDEKSVTNIGGSSPCSSVSTDQEQSEIQSQLEDLTGMNEWGTSSCPSPSVVSVGQRSLGSSLDLVRLFDDQPRQEEGQRRSVSGSVAAEREGWELVLAETANDISSNPVQSSKNEPLFNSDRLSDQCSFLQQKSHNNNPFLQDMGYEITTQAIIPPIADVLSSFPTFQVPPTSCAQGPSGTDTTATATATVPSQIQNDPFASCNPMANVGNLSDGDGSMNQHHQQLWLQTLKQDHSARNVA</sequence>
<keyword evidence="6" id="KW-0472">Membrane</keyword>
<evidence type="ECO:0000256" key="5">
    <source>
        <dbReference type="ARBA" id="ARBA00023034"/>
    </source>
</evidence>
<dbReference type="PROSITE" id="PS50942">
    <property type="entry name" value="ENTH"/>
    <property type="match status" value="1"/>
</dbReference>
<evidence type="ECO:0000256" key="6">
    <source>
        <dbReference type="ARBA" id="ARBA00023136"/>
    </source>
</evidence>
<dbReference type="GO" id="GO:0005794">
    <property type="term" value="C:Golgi apparatus"/>
    <property type="evidence" value="ECO:0007669"/>
    <property type="project" value="UniProtKB-SubCell"/>
</dbReference>
<keyword evidence="5" id="KW-0333">Golgi apparatus</keyword>
<dbReference type="eggNOG" id="KOG0251">
    <property type="taxonomic scope" value="Eukaryota"/>
</dbReference>
<evidence type="ECO:0000256" key="4">
    <source>
        <dbReference type="ARBA" id="ARBA00022583"/>
    </source>
</evidence>
<dbReference type="GO" id="GO:0005546">
    <property type="term" value="F:phosphatidylinositol-4,5-bisphosphate binding"/>
    <property type="evidence" value="ECO:0000318"/>
    <property type="project" value="GO_Central"/>
</dbReference>
<dbReference type="RefSeq" id="XP_010252552.1">
    <property type="nucleotide sequence ID" value="XM_010254250.1"/>
</dbReference>
<dbReference type="SUPFAM" id="SSF48464">
    <property type="entry name" value="ENTH/VHS domain"/>
    <property type="match status" value="1"/>
</dbReference>
<dbReference type="GO" id="GO:0005905">
    <property type="term" value="C:clathrin-coated pit"/>
    <property type="evidence" value="ECO:0000318"/>
    <property type="project" value="GO_Central"/>
</dbReference>
<evidence type="ECO:0000256" key="2">
    <source>
        <dbReference type="ARBA" id="ARBA00004555"/>
    </source>
</evidence>
<comment type="subcellular location">
    <subcellularLocation>
        <location evidence="1">Cytoplasmic vesicle</location>
        <location evidence="1">Clathrin-coated vesicle</location>
    </subcellularLocation>
    <subcellularLocation>
        <location evidence="2">Golgi apparatus</location>
    </subcellularLocation>
    <subcellularLocation>
        <location evidence="3">Membrane</location>
        <location evidence="3">Clathrin-coated pit</location>
    </subcellularLocation>
</comment>
<keyword evidence="8" id="KW-0968">Cytoplasmic vesicle</keyword>
<dbReference type="GO" id="GO:0000149">
    <property type="term" value="F:SNARE binding"/>
    <property type="evidence" value="ECO:0000318"/>
    <property type="project" value="GO_Central"/>
</dbReference>
<dbReference type="OMA" id="RISEYPS"/>
<keyword evidence="10" id="KW-1185">Reference proteome</keyword>
<dbReference type="Pfam" id="PF07651">
    <property type="entry name" value="ANTH"/>
    <property type="match status" value="1"/>
</dbReference>
<evidence type="ECO:0000256" key="3">
    <source>
        <dbReference type="ARBA" id="ARBA00004600"/>
    </source>
</evidence>
<dbReference type="PANTHER" id="PTHR22951">
    <property type="entry name" value="CLATHRIN ASSEMBLY PROTEIN"/>
    <property type="match status" value="1"/>
</dbReference>
<dbReference type="GO" id="GO:0072583">
    <property type="term" value="P:clathrin-dependent endocytosis"/>
    <property type="evidence" value="ECO:0000318"/>
    <property type="project" value="GO_Central"/>
</dbReference>
<dbReference type="FunCoup" id="A0A1U7ZFP5">
    <property type="interactions" value="432"/>
</dbReference>
<dbReference type="GO" id="GO:0006900">
    <property type="term" value="P:vesicle budding from membrane"/>
    <property type="evidence" value="ECO:0000318"/>
    <property type="project" value="GO_Central"/>
</dbReference>
<proteinExistence type="predicted"/>
<dbReference type="GO" id="GO:0005545">
    <property type="term" value="F:1-phosphatidylinositol binding"/>
    <property type="evidence" value="ECO:0000318"/>
    <property type="project" value="GO_Central"/>
</dbReference>
<dbReference type="Proteomes" id="UP000189703">
    <property type="component" value="Unplaced"/>
</dbReference>
<dbReference type="SMART" id="SM00273">
    <property type="entry name" value="ENTH"/>
    <property type="match status" value="1"/>
</dbReference>
<dbReference type="PANTHER" id="PTHR22951:SF75">
    <property type="entry name" value="CLATHRIN COAT ASSEMBLY PROTEIN AP180"/>
    <property type="match status" value="1"/>
</dbReference>
<dbReference type="STRING" id="4432.A0A1U7ZFP5"/>
<dbReference type="OrthoDB" id="44015at2759"/>
<dbReference type="KEGG" id="nnu:104594106"/>
<dbReference type="InterPro" id="IPR048050">
    <property type="entry name" value="ANTH_N_plant"/>
</dbReference>
<keyword evidence="4" id="KW-0254">Endocytosis</keyword>
<dbReference type="GO" id="GO:0032050">
    <property type="term" value="F:clathrin heavy chain binding"/>
    <property type="evidence" value="ECO:0000318"/>
    <property type="project" value="GO_Central"/>
</dbReference>
<evidence type="ECO:0000313" key="11">
    <source>
        <dbReference type="RefSeq" id="XP_010252552.1"/>
    </source>
</evidence>
<dbReference type="GO" id="GO:0048268">
    <property type="term" value="P:clathrin coat assembly"/>
    <property type="evidence" value="ECO:0007669"/>
    <property type="project" value="InterPro"/>
</dbReference>
<dbReference type="CDD" id="cd16987">
    <property type="entry name" value="ANTH_N_AP180_plant"/>
    <property type="match status" value="1"/>
</dbReference>
<evidence type="ECO:0000256" key="9">
    <source>
        <dbReference type="SAM" id="MobiDB-lite"/>
    </source>
</evidence>
<evidence type="ECO:0000256" key="1">
    <source>
        <dbReference type="ARBA" id="ARBA00004132"/>
    </source>
</evidence>
<dbReference type="InterPro" id="IPR011417">
    <property type="entry name" value="ANTH_dom"/>
</dbReference>
<dbReference type="InterPro" id="IPR045192">
    <property type="entry name" value="AP180-like"/>
</dbReference>
<protein>
    <submittedName>
        <fullName evidence="11">Clathrin coat assembly protein AP180-like</fullName>
    </submittedName>
</protein>
<evidence type="ECO:0000313" key="10">
    <source>
        <dbReference type="Proteomes" id="UP000189703"/>
    </source>
</evidence>
<accession>A0A1U7ZFP5</accession>
<feature type="compositionally biased region" description="Basic and acidic residues" evidence="9">
    <location>
        <begin position="340"/>
        <end position="366"/>
    </location>
</feature>
<feature type="region of interest" description="Disordered" evidence="9">
    <location>
        <begin position="336"/>
        <end position="390"/>
    </location>
</feature>
<dbReference type="SUPFAM" id="SSF89009">
    <property type="entry name" value="GAT-like domain"/>
    <property type="match status" value="1"/>
</dbReference>